<protein>
    <recommendedName>
        <fullName evidence="3">Multidrug efflux pump subunit AcrA (Membrane-fusion protein)</fullName>
    </recommendedName>
</protein>
<dbReference type="RefSeq" id="WP_185663607.1">
    <property type="nucleotide sequence ID" value="NZ_JACLAW010000005.1"/>
</dbReference>
<accession>A0A7X1KL82</accession>
<sequence>MNRLHAAGLVLAGALLGAIGIEAAHRSAAPDADDAAKAEAPEAPPPVGTVRLEPEAAQQVQIRLALLTGASVTGDQPGFARALDLSALAAIASEAQAASAVADASSREAARLAALNKADAGAALKDVEAARAQAAADKARLTLACQRAGLEYGPGLARLGCPALGELAREAAGGELTLLRLDFSGAALRPGDSITVDLAPGTAQVRVLGPAAAGDSQLQSVGVLALLRGPLAPRAGVGRVLAAHRRLGAAQAGLLVPREAIVRTEGGLFAWRPAAKDTYERVPLDGAVASPQGWIVPAGRLKAGDSVVVSGAGTLLGLEHAAPAAAED</sequence>
<keyword evidence="2" id="KW-1185">Reference proteome</keyword>
<evidence type="ECO:0008006" key="3">
    <source>
        <dbReference type="Google" id="ProtNLM"/>
    </source>
</evidence>
<proteinExistence type="predicted"/>
<evidence type="ECO:0000313" key="2">
    <source>
        <dbReference type="Proteomes" id="UP000566813"/>
    </source>
</evidence>
<dbReference type="EMBL" id="JACLAW010000005">
    <property type="protein sequence ID" value="MBC2665336.1"/>
    <property type="molecule type" value="Genomic_DNA"/>
</dbReference>
<dbReference type="Proteomes" id="UP000566813">
    <property type="component" value="Unassembled WGS sequence"/>
</dbReference>
<evidence type="ECO:0000313" key="1">
    <source>
        <dbReference type="EMBL" id="MBC2665336.1"/>
    </source>
</evidence>
<organism evidence="1 2">
    <name type="scientific">Novosphingobium flavum</name>
    <dbReference type="NCBI Taxonomy" id="1778672"/>
    <lineage>
        <taxon>Bacteria</taxon>
        <taxon>Pseudomonadati</taxon>
        <taxon>Pseudomonadota</taxon>
        <taxon>Alphaproteobacteria</taxon>
        <taxon>Sphingomonadales</taxon>
        <taxon>Sphingomonadaceae</taxon>
        <taxon>Novosphingobium</taxon>
    </lineage>
</organism>
<dbReference type="AlphaFoldDB" id="A0A7X1KL82"/>
<dbReference type="Gene3D" id="2.40.420.20">
    <property type="match status" value="1"/>
</dbReference>
<gene>
    <name evidence="1" type="ORF">H7F51_07375</name>
</gene>
<name>A0A7X1KL82_9SPHN</name>
<reference evidence="1 2" key="1">
    <citation type="submission" date="2020-08" db="EMBL/GenBank/DDBJ databases">
        <title>The genome sequence of type strain Novosphingobium flavum NBRC 111647.</title>
        <authorList>
            <person name="Liu Y."/>
        </authorList>
    </citation>
    <scope>NUCLEOTIDE SEQUENCE [LARGE SCALE GENOMIC DNA]</scope>
    <source>
        <strain evidence="1 2">NBRC 111647</strain>
    </source>
</reference>
<comment type="caution">
    <text evidence="1">The sequence shown here is derived from an EMBL/GenBank/DDBJ whole genome shotgun (WGS) entry which is preliminary data.</text>
</comment>